<evidence type="ECO:0000259" key="7">
    <source>
        <dbReference type="PROSITE" id="PS50893"/>
    </source>
</evidence>
<dbReference type="PROSITE" id="PS00211">
    <property type="entry name" value="ABC_TRANSPORTER_1"/>
    <property type="match status" value="1"/>
</dbReference>
<dbReference type="InterPro" id="IPR051921">
    <property type="entry name" value="ABC_osmolyte_uptake_ATP-bind"/>
</dbReference>
<dbReference type="Gene3D" id="3.10.580.10">
    <property type="entry name" value="CBS-domain"/>
    <property type="match status" value="1"/>
</dbReference>
<dbReference type="PANTHER" id="PTHR43869">
    <property type="entry name" value="GLYCINE BETAINE/PROLINE BETAINE TRANSPORT SYSTEM ATP-BINDING PROTEIN PROV"/>
    <property type="match status" value="1"/>
</dbReference>
<dbReference type="GO" id="GO:0006865">
    <property type="term" value="P:amino acid transport"/>
    <property type="evidence" value="ECO:0007669"/>
    <property type="project" value="UniProtKB-KW"/>
</dbReference>
<proteinExistence type="inferred from homology"/>
<dbReference type="PROSITE" id="PS50893">
    <property type="entry name" value="ABC_TRANSPORTER_2"/>
    <property type="match status" value="1"/>
</dbReference>
<dbReference type="GO" id="GO:0006970">
    <property type="term" value="P:response to osmotic stress"/>
    <property type="evidence" value="ECO:0007669"/>
    <property type="project" value="UniProtKB-ARBA"/>
</dbReference>
<evidence type="ECO:0000313" key="9">
    <source>
        <dbReference type="Proteomes" id="UP001138997"/>
    </source>
</evidence>
<dbReference type="Proteomes" id="UP001138997">
    <property type="component" value="Unassembled WGS sequence"/>
</dbReference>
<dbReference type="RefSeq" id="WP_231440190.1">
    <property type="nucleotide sequence ID" value="NZ_JAJOMB010000003.1"/>
</dbReference>
<gene>
    <name evidence="8" type="ORF">LR394_08905</name>
</gene>
<dbReference type="EMBL" id="JAJOMB010000003">
    <property type="protein sequence ID" value="MCD5311014.1"/>
    <property type="molecule type" value="Genomic_DNA"/>
</dbReference>
<evidence type="ECO:0000256" key="4">
    <source>
        <dbReference type="ARBA" id="ARBA00022840"/>
    </source>
</evidence>
<comment type="caution">
    <text evidence="8">The sequence shown here is derived from an EMBL/GenBank/DDBJ whole genome shotgun (WGS) entry which is preliminary data.</text>
</comment>
<dbReference type="SUPFAM" id="SSF52540">
    <property type="entry name" value="P-loop containing nucleoside triphosphate hydrolases"/>
    <property type="match status" value="1"/>
</dbReference>
<dbReference type="NCBIfam" id="TIGR01186">
    <property type="entry name" value="proV"/>
    <property type="match status" value="1"/>
</dbReference>
<dbReference type="InterPro" id="IPR003439">
    <property type="entry name" value="ABC_transporter-like_ATP-bd"/>
</dbReference>
<evidence type="ECO:0000256" key="3">
    <source>
        <dbReference type="ARBA" id="ARBA00022741"/>
    </source>
</evidence>
<keyword evidence="6" id="KW-0129">CBS domain</keyword>
<dbReference type="AlphaFoldDB" id="A0A9X1NC42"/>
<sequence>MTTQQAPPSPTPPADPTAIRVTGLTKVYGGTQRAAANNVSFDVRPGEFFVIMGLSGSGKSTVLRMLNRLVEPTSGQLSVNGRDVASLRDEELRTLRNRTVNMVFQHFALFPHRTVRENAGYALHVRGTSPAEQAERVDWALRTVGLSDWDEALPGELSGGMRQRVGLARALASDADILLMDEPFSALDPLIRREMQDLLLTLQRDLNRTVVFVTHDLNEAMRLGDRIMIMRDGQVVQLGTAQEILSSPADSYVSEFIADVDRSRVITAETVMREPLLTARLTDSPQDVLRRVSNVEGLGVYVLDSRGQVAGVAHAEQLAAAIGRSRTTLEGCLSDEYLTVAADAPLNDLCSLVGHHVVPLGVIDSEQRLIGVVPRATLLEALAAPGSPEGSDADRKDSHA</sequence>
<evidence type="ECO:0000256" key="1">
    <source>
        <dbReference type="ARBA" id="ARBA00005417"/>
    </source>
</evidence>
<dbReference type="InterPro" id="IPR005892">
    <property type="entry name" value="Gly-betaine_transp_ATP-bd"/>
</dbReference>
<dbReference type="InterPro" id="IPR003593">
    <property type="entry name" value="AAA+_ATPase"/>
</dbReference>
<protein>
    <submittedName>
        <fullName evidence="8">Betaine/proline/choline family ABC transporter ATP-binding protein</fullName>
    </submittedName>
</protein>
<dbReference type="GO" id="GO:0016020">
    <property type="term" value="C:membrane"/>
    <property type="evidence" value="ECO:0007669"/>
    <property type="project" value="InterPro"/>
</dbReference>
<accession>A0A9X1NC42</accession>
<dbReference type="InterPro" id="IPR046342">
    <property type="entry name" value="CBS_dom_sf"/>
</dbReference>
<keyword evidence="2" id="KW-0813">Transport</keyword>
<organism evidence="8 9">
    <name type="scientific">Kineosporia babensis</name>
    <dbReference type="NCBI Taxonomy" id="499548"/>
    <lineage>
        <taxon>Bacteria</taxon>
        <taxon>Bacillati</taxon>
        <taxon>Actinomycetota</taxon>
        <taxon>Actinomycetes</taxon>
        <taxon>Kineosporiales</taxon>
        <taxon>Kineosporiaceae</taxon>
        <taxon>Kineosporia</taxon>
    </lineage>
</organism>
<keyword evidence="3" id="KW-0547">Nucleotide-binding</keyword>
<dbReference type="GO" id="GO:0005524">
    <property type="term" value="F:ATP binding"/>
    <property type="evidence" value="ECO:0007669"/>
    <property type="project" value="UniProtKB-KW"/>
</dbReference>
<dbReference type="Pfam" id="PF00005">
    <property type="entry name" value="ABC_tran"/>
    <property type="match status" value="1"/>
</dbReference>
<evidence type="ECO:0000256" key="5">
    <source>
        <dbReference type="ARBA" id="ARBA00022970"/>
    </source>
</evidence>
<dbReference type="GO" id="GO:0016887">
    <property type="term" value="F:ATP hydrolysis activity"/>
    <property type="evidence" value="ECO:0007669"/>
    <property type="project" value="InterPro"/>
</dbReference>
<dbReference type="Gene3D" id="3.40.50.300">
    <property type="entry name" value="P-loop containing nucleotide triphosphate hydrolases"/>
    <property type="match status" value="1"/>
</dbReference>
<dbReference type="SUPFAM" id="SSF54631">
    <property type="entry name" value="CBS-domain pair"/>
    <property type="match status" value="1"/>
</dbReference>
<name>A0A9X1NC42_9ACTN</name>
<dbReference type="FunFam" id="3.40.50.300:FF:000201">
    <property type="entry name" value="Glycine betaine/L-proline ABC transporter ATP-binding protein"/>
    <property type="match status" value="1"/>
</dbReference>
<evidence type="ECO:0000256" key="6">
    <source>
        <dbReference type="ARBA" id="ARBA00023122"/>
    </source>
</evidence>
<dbReference type="InterPro" id="IPR000644">
    <property type="entry name" value="CBS_dom"/>
</dbReference>
<keyword evidence="9" id="KW-1185">Reference proteome</keyword>
<dbReference type="InterPro" id="IPR027417">
    <property type="entry name" value="P-loop_NTPase"/>
</dbReference>
<dbReference type="SMART" id="SM00382">
    <property type="entry name" value="AAA"/>
    <property type="match status" value="1"/>
</dbReference>
<reference evidence="8" key="1">
    <citation type="submission" date="2021-11" db="EMBL/GenBank/DDBJ databases">
        <title>Streptomyces corallinus and Kineosporia corallina sp. nov., two new coral-derived marine actinobacteria.</title>
        <authorList>
            <person name="Buangrab K."/>
            <person name="Sutthacheep M."/>
            <person name="Yeemin T."/>
            <person name="Harunari E."/>
            <person name="Igarashi Y."/>
            <person name="Sripreechasak P."/>
            <person name="Kanchanasin P."/>
            <person name="Tanasupawat S."/>
            <person name="Phongsopitanun W."/>
        </authorList>
    </citation>
    <scope>NUCLEOTIDE SEQUENCE</scope>
    <source>
        <strain evidence="8">JCM 31032</strain>
    </source>
</reference>
<evidence type="ECO:0000256" key="2">
    <source>
        <dbReference type="ARBA" id="ARBA00022448"/>
    </source>
</evidence>
<evidence type="ECO:0000313" key="8">
    <source>
        <dbReference type="EMBL" id="MCD5311014.1"/>
    </source>
</evidence>
<dbReference type="GO" id="GO:0031460">
    <property type="term" value="P:glycine betaine transport"/>
    <property type="evidence" value="ECO:0007669"/>
    <property type="project" value="InterPro"/>
</dbReference>
<keyword evidence="4 8" id="KW-0067">ATP-binding</keyword>
<feature type="domain" description="ABC transporter" evidence="7">
    <location>
        <begin position="19"/>
        <end position="257"/>
    </location>
</feature>
<dbReference type="InterPro" id="IPR017871">
    <property type="entry name" value="ABC_transporter-like_CS"/>
</dbReference>
<dbReference type="PANTHER" id="PTHR43869:SF1">
    <property type="entry name" value="GLYCINE BETAINE_PROLINE BETAINE TRANSPORT SYSTEM ATP-BINDING PROTEIN PROV"/>
    <property type="match status" value="1"/>
</dbReference>
<comment type="similarity">
    <text evidence="1">Belongs to the ABC transporter superfamily.</text>
</comment>
<dbReference type="Pfam" id="PF00571">
    <property type="entry name" value="CBS"/>
    <property type="match status" value="2"/>
</dbReference>
<keyword evidence="5" id="KW-0029">Amino-acid transport</keyword>